<feature type="domain" description="Carrier" evidence="9">
    <location>
        <begin position="2500"/>
        <end position="2577"/>
    </location>
</feature>
<dbReference type="InterPro" id="IPR014030">
    <property type="entry name" value="Ketoacyl_synth_N"/>
</dbReference>
<dbReference type="SMART" id="SM00829">
    <property type="entry name" value="PKS_ER"/>
    <property type="match status" value="1"/>
</dbReference>
<name>D2E8Y2_9PLEO</name>
<gene>
    <name evidence="12" type="primary">PKS1</name>
</gene>
<evidence type="ECO:0000256" key="7">
    <source>
        <dbReference type="ARBA" id="ARBA00023315"/>
    </source>
</evidence>
<dbReference type="PROSITE" id="PS00012">
    <property type="entry name" value="PHOSPHOPANTETHEINE"/>
    <property type="match status" value="1"/>
</dbReference>
<dbReference type="InterPro" id="IPR014043">
    <property type="entry name" value="Acyl_transferase_dom"/>
</dbReference>
<accession>D2E8Y2</accession>
<dbReference type="InterPro" id="IPR020806">
    <property type="entry name" value="PKS_PP-bd"/>
</dbReference>
<dbReference type="SMART" id="SM00826">
    <property type="entry name" value="PKS_DH"/>
    <property type="match status" value="1"/>
</dbReference>
<keyword evidence="5" id="KW-0560">Oxidoreductase</keyword>
<evidence type="ECO:0000256" key="1">
    <source>
        <dbReference type="ARBA" id="ARBA00022450"/>
    </source>
</evidence>
<dbReference type="Pfam" id="PF13602">
    <property type="entry name" value="ADH_zinc_N_2"/>
    <property type="match status" value="1"/>
</dbReference>
<dbReference type="SUPFAM" id="SSF53901">
    <property type="entry name" value="Thiolase-like"/>
    <property type="match status" value="1"/>
</dbReference>
<keyword evidence="4" id="KW-0521">NADP</keyword>
<dbReference type="GO" id="GO:0031177">
    <property type="term" value="F:phosphopantetheine binding"/>
    <property type="evidence" value="ECO:0007669"/>
    <property type="project" value="InterPro"/>
</dbReference>
<dbReference type="Gene3D" id="3.90.180.10">
    <property type="entry name" value="Medium-chain alcohol dehydrogenases, catalytic domain"/>
    <property type="match status" value="1"/>
</dbReference>
<evidence type="ECO:0000256" key="3">
    <source>
        <dbReference type="ARBA" id="ARBA00022679"/>
    </source>
</evidence>
<dbReference type="Pfam" id="PF08240">
    <property type="entry name" value="ADH_N"/>
    <property type="match status" value="1"/>
</dbReference>
<feature type="domain" description="PKS/mFAS DH" evidence="11">
    <location>
        <begin position="993"/>
        <end position="1317"/>
    </location>
</feature>
<evidence type="ECO:0000256" key="5">
    <source>
        <dbReference type="ARBA" id="ARBA00023002"/>
    </source>
</evidence>
<evidence type="ECO:0000259" key="9">
    <source>
        <dbReference type="PROSITE" id="PS50075"/>
    </source>
</evidence>
<dbReference type="Pfam" id="PF02801">
    <property type="entry name" value="Ketoacyl-synt_C"/>
    <property type="match status" value="1"/>
</dbReference>
<dbReference type="InterPro" id="IPR042104">
    <property type="entry name" value="PKS_dehydratase_sf"/>
</dbReference>
<feature type="active site" description="Proton acceptor; for dehydratase activity" evidence="8">
    <location>
        <position position="1025"/>
    </location>
</feature>
<feature type="region of interest" description="N-terminal hotdog fold" evidence="8">
    <location>
        <begin position="993"/>
        <end position="1130"/>
    </location>
</feature>
<dbReference type="SUPFAM" id="SSF52151">
    <property type="entry name" value="FabD/lysophospholipase-like"/>
    <property type="match status" value="1"/>
</dbReference>
<dbReference type="SUPFAM" id="SSF55048">
    <property type="entry name" value="Probable ACP-binding domain of malonyl-CoA ACP transacylase"/>
    <property type="match status" value="1"/>
</dbReference>
<dbReference type="SMART" id="SM00822">
    <property type="entry name" value="PKS_KR"/>
    <property type="match status" value="1"/>
</dbReference>
<dbReference type="Pfam" id="PF22621">
    <property type="entry name" value="CurL-like_PKS_C"/>
    <property type="match status" value="1"/>
</dbReference>
<dbReference type="InterPro" id="IPR020843">
    <property type="entry name" value="ER"/>
</dbReference>
<dbReference type="InterPro" id="IPR018201">
    <property type="entry name" value="Ketoacyl_synth_AS"/>
</dbReference>
<reference evidence="12" key="1">
    <citation type="submission" date="2009-04" db="EMBL/GenBank/DDBJ databases">
        <title>Orthologs of Cochliobolus heterostrophus race T polyketide synthase PKS1.</title>
        <authorList>
            <person name="Inderbitzin P."/>
            <person name="Turgeon B.G."/>
        </authorList>
    </citation>
    <scope>NUCLEOTIDE SEQUENCE</scope>
    <source>
        <strain evidence="12">PC60</strain>
    </source>
</reference>
<dbReference type="InterPro" id="IPR011032">
    <property type="entry name" value="GroES-like_sf"/>
</dbReference>
<evidence type="ECO:0000256" key="2">
    <source>
        <dbReference type="ARBA" id="ARBA00022553"/>
    </source>
</evidence>
<dbReference type="Gene3D" id="3.40.47.10">
    <property type="match status" value="1"/>
</dbReference>
<dbReference type="InterPro" id="IPR016035">
    <property type="entry name" value="Acyl_Trfase/lysoPLipase"/>
</dbReference>
<keyword evidence="6" id="KW-0511">Multifunctional enzyme</keyword>
<dbReference type="SUPFAM" id="SSF47336">
    <property type="entry name" value="ACP-like"/>
    <property type="match status" value="1"/>
</dbReference>
<evidence type="ECO:0000256" key="4">
    <source>
        <dbReference type="ARBA" id="ARBA00022857"/>
    </source>
</evidence>
<dbReference type="InterPro" id="IPR036736">
    <property type="entry name" value="ACP-like_sf"/>
</dbReference>
<dbReference type="GO" id="GO:0004315">
    <property type="term" value="F:3-oxoacyl-[acyl-carrier-protein] synthase activity"/>
    <property type="evidence" value="ECO:0007669"/>
    <property type="project" value="InterPro"/>
</dbReference>
<feature type="domain" description="Ketosynthase family 3 (KS3)" evidence="10">
    <location>
        <begin position="11"/>
        <end position="436"/>
    </location>
</feature>
<dbReference type="Pfam" id="PF23297">
    <property type="entry name" value="ACP_SdgA_C"/>
    <property type="match status" value="1"/>
</dbReference>
<dbReference type="InterPro" id="IPR020841">
    <property type="entry name" value="PKS_Beta-ketoAc_synthase_dom"/>
</dbReference>
<keyword evidence="2" id="KW-0597">Phosphoprotein</keyword>
<dbReference type="InterPro" id="IPR049551">
    <property type="entry name" value="PKS_DH_C"/>
</dbReference>
<dbReference type="InterPro" id="IPR001227">
    <property type="entry name" value="Ac_transferase_dom_sf"/>
</dbReference>
<dbReference type="Gene3D" id="3.40.50.150">
    <property type="entry name" value="Vaccinia Virus protein VP39"/>
    <property type="match status" value="1"/>
</dbReference>
<dbReference type="GO" id="GO:0006633">
    <property type="term" value="P:fatty acid biosynthetic process"/>
    <property type="evidence" value="ECO:0007669"/>
    <property type="project" value="InterPro"/>
</dbReference>
<dbReference type="Gene3D" id="3.40.50.720">
    <property type="entry name" value="NAD(P)-binding Rossmann-like Domain"/>
    <property type="match status" value="1"/>
</dbReference>
<dbReference type="InterPro" id="IPR016039">
    <property type="entry name" value="Thiolase-like"/>
</dbReference>
<dbReference type="SUPFAM" id="SSF50129">
    <property type="entry name" value="GroES-like"/>
    <property type="match status" value="1"/>
</dbReference>
<dbReference type="SUPFAM" id="SSF53335">
    <property type="entry name" value="S-adenosyl-L-methionine-dependent methyltransferases"/>
    <property type="match status" value="1"/>
</dbReference>
<dbReference type="PROSITE" id="PS50075">
    <property type="entry name" value="CARRIER"/>
    <property type="match status" value="1"/>
</dbReference>
<dbReference type="Pfam" id="PF16197">
    <property type="entry name" value="KAsynt_C_assoc"/>
    <property type="match status" value="1"/>
</dbReference>
<dbReference type="Pfam" id="PF00698">
    <property type="entry name" value="Acyl_transf_1"/>
    <property type="match status" value="1"/>
</dbReference>
<protein>
    <submittedName>
        <fullName evidence="12">Polyketide synthase</fullName>
    </submittedName>
</protein>
<dbReference type="Gene3D" id="1.10.1200.10">
    <property type="entry name" value="ACP-like"/>
    <property type="match status" value="1"/>
</dbReference>
<evidence type="ECO:0000256" key="8">
    <source>
        <dbReference type="PROSITE-ProRule" id="PRU01363"/>
    </source>
</evidence>
<dbReference type="InterPro" id="IPR014031">
    <property type="entry name" value="Ketoacyl_synth_C"/>
</dbReference>
<dbReference type="InterPro" id="IPR049552">
    <property type="entry name" value="PKS_DH_N"/>
</dbReference>
<dbReference type="InterPro" id="IPR020807">
    <property type="entry name" value="PKS_DH"/>
</dbReference>
<dbReference type="Gene3D" id="3.40.366.10">
    <property type="entry name" value="Malonyl-Coenzyme A Acyl Carrier Protein, domain 2"/>
    <property type="match status" value="1"/>
</dbReference>
<dbReference type="Pfam" id="PF21089">
    <property type="entry name" value="PKS_DH_N"/>
    <property type="match status" value="1"/>
</dbReference>
<dbReference type="PANTHER" id="PTHR43775:SF29">
    <property type="entry name" value="ASPERFURANONE POLYKETIDE SYNTHASE AFOG-RELATED"/>
    <property type="match status" value="1"/>
</dbReference>
<evidence type="ECO:0000256" key="6">
    <source>
        <dbReference type="ARBA" id="ARBA00023268"/>
    </source>
</evidence>
<dbReference type="SMART" id="SM00823">
    <property type="entry name" value="PKS_PP"/>
    <property type="match status" value="1"/>
</dbReference>
<organism evidence="12">
    <name type="scientific">Delitschia winteri</name>
    <dbReference type="NCBI Taxonomy" id="100052"/>
    <lineage>
        <taxon>Eukaryota</taxon>
        <taxon>Fungi</taxon>
        <taxon>Dikarya</taxon>
        <taxon>Ascomycota</taxon>
        <taxon>Pezizomycotina</taxon>
        <taxon>Dothideomycetes</taxon>
        <taxon>Pleosporomycetidae</taxon>
        <taxon>Pleosporales</taxon>
        <taxon>Delitschiaceae</taxon>
        <taxon>Delitschia</taxon>
    </lineage>
</organism>
<dbReference type="PROSITE" id="PS00606">
    <property type="entry name" value="KS3_1"/>
    <property type="match status" value="1"/>
</dbReference>
<keyword evidence="3" id="KW-0808">Transferase</keyword>
<dbReference type="InterPro" id="IPR009081">
    <property type="entry name" value="PP-bd_ACP"/>
</dbReference>
<evidence type="ECO:0000259" key="10">
    <source>
        <dbReference type="PROSITE" id="PS52004"/>
    </source>
</evidence>
<dbReference type="PROSITE" id="PS52004">
    <property type="entry name" value="KS3_2"/>
    <property type="match status" value="1"/>
</dbReference>
<dbReference type="CDD" id="cd00833">
    <property type="entry name" value="PKS"/>
    <property type="match status" value="1"/>
</dbReference>
<dbReference type="InterPro" id="IPR013968">
    <property type="entry name" value="PKS_KR"/>
</dbReference>
<dbReference type="InterPro" id="IPR006162">
    <property type="entry name" value="Ppantetheine_attach_site"/>
</dbReference>
<dbReference type="GO" id="GO:0030639">
    <property type="term" value="P:polyketide biosynthetic process"/>
    <property type="evidence" value="ECO:0007669"/>
    <property type="project" value="UniProtKB-ARBA"/>
</dbReference>
<feature type="region of interest" description="C-terminal hotdog fold" evidence="8">
    <location>
        <begin position="1160"/>
        <end position="1317"/>
    </location>
</feature>
<dbReference type="InterPro" id="IPR056501">
    <property type="entry name" value="NAD-bd_HRPKS_sdrA"/>
</dbReference>
<dbReference type="FunFam" id="3.40.50.720:FF:000209">
    <property type="entry name" value="Polyketide synthase Pks12"/>
    <property type="match status" value="1"/>
</dbReference>
<dbReference type="Pfam" id="PF14765">
    <property type="entry name" value="PS-DH"/>
    <property type="match status" value="1"/>
</dbReference>
<dbReference type="GO" id="GO:0016491">
    <property type="term" value="F:oxidoreductase activity"/>
    <property type="evidence" value="ECO:0007669"/>
    <property type="project" value="UniProtKB-KW"/>
</dbReference>
<dbReference type="Pfam" id="PF08659">
    <property type="entry name" value="KR"/>
    <property type="match status" value="1"/>
</dbReference>
<dbReference type="InterPro" id="IPR016036">
    <property type="entry name" value="Malonyl_transacylase_ACP-bd"/>
</dbReference>
<dbReference type="PROSITE" id="PS52019">
    <property type="entry name" value="PKS_MFAS_DH"/>
    <property type="match status" value="1"/>
</dbReference>
<feature type="active site" description="Proton donor; for dehydratase activity" evidence="8">
    <location>
        <position position="1225"/>
    </location>
</feature>
<dbReference type="PANTHER" id="PTHR43775">
    <property type="entry name" value="FATTY ACID SYNTHASE"/>
    <property type="match status" value="1"/>
</dbReference>
<dbReference type="CDD" id="cd05195">
    <property type="entry name" value="enoyl_red"/>
    <property type="match status" value="1"/>
</dbReference>
<evidence type="ECO:0000259" key="11">
    <source>
        <dbReference type="PROSITE" id="PS52019"/>
    </source>
</evidence>
<dbReference type="SMART" id="SM00827">
    <property type="entry name" value="PKS_AT"/>
    <property type="match status" value="1"/>
</dbReference>
<dbReference type="Pfam" id="PF00109">
    <property type="entry name" value="ketoacyl-synt"/>
    <property type="match status" value="1"/>
</dbReference>
<evidence type="ECO:0000313" key="12">
    <source>
        <dbReference type="EMBL" id="ADA79525.1"/>
    </source>
</evidence>
<dbReference type="EMBL" id="FJ943504">
    <property type="protein sequence ID" value="ADA79525.1"/>
    <property type="molecule type" value="Genomic_DNA"/>
</dbReference>
<dbReference type="Gene3D" id="3.10.129.110">
    <property type="entry name" value="Polyketide synthase dehydratase"/>
    <property type="match status" value="1"/>
</dbReference>
<dbReference type="InterPro" id="IPR057326">
    <property type="entry name" value="KR_dom"/>
</dbReference>
<dbReference type="GO" id="GO:1901336">
    <property type="term" value="P:lactone biosynthetic process"/>
    <property type="evidence" value="ECO:0007669"/>
    <property type="project" value="UniProtKB-ARBA"/>
</dbReference>
<dbReference type="Pfam" id="PF23114">
    <property type="entry name" value="NAD-bd_HRPKS_sdrA"/>
    <property type="match status" value="1"/>
</dbReference>
<dbReference type="InterPro" id="IPR036291">
    <property type="entry name" value="NAD(P)-bd_dom_sf"/>
</dbReference>
<dbReference type="InterPro" id="IPR049900">
    <property type="entry name" value="PKS_mFAS_DH"/>
</dbReference>
<dbReference type="Gene3D" id="3.30.70.3290">
    <property type="match status" value="1"/>
</dbReference>
<proteinExistence type="predicted"/>
<dbReference type="GO" id="GO:0004312">
    <property type="term" value="F:fatty acid synthase activity"/>
    <property type="evidence" value="ECO:0007669"/>
    <property type="project" value="TreeGrafter"/>
</dbReference>
<dbReference type="InterPro" id="IPR032821">
    <property type="entry name" value="PKS_assoc"/>
</dbReference>
<dbReference type="InterPro" id="IPR050091">
    <property type="entry name" value="PKS_NRPS_Biosynth_Enz"/>
</dbReference>
<keyword evidence="7" id="KW-0012">Acyltransferase</keyword>
<dbReference type="InterPro" id="IPR029063">
    <property type="entry name" value="SAM-dependent_MTases_sf"/>
</dbReference>
<dbReference type="InterPro" id="IPR013154">
    <property type="entry name" value="ADH-like_N"/>
</dbReference>
<dbReference type="SMART" id="SM00825">
    <property type="entry name" value="PKS_KS"/>
    <property type="match status" value="1"/>
</dbReference>
<dbReference type="SUPFAM" id="SSF51735">
    <property type="entry name" value="NAD(P)-binding Rossmann-fold domains"/>
    <property type="match status" value="2"/>
</dbReference>
<sequence length="2590" mass="281737">MSPYKDQEDEVAPIAVVGMSFRGPGDATTVENLLKMVAEGRESRSKIPKHKWNHEAFYHPDPNRYGSHNVEYGHWFQQDVTRFDAPFFNMTAAEAAALDPQQRMLLECTYEAMENSGTRMPNFVGTETSVFVGSFCTDYADVLWRDPESVPMYQCTNAGHSRANTANRLSYSYDLKGPSVTVDTACSASLVALHLACQSIHGGDARQAIVAGSSAILSHEGMVTMSMMRLLSHEGRCYTFDSRANGYARGDGVGVLFLKPLKDALEAGDTIRAVIRGTGSNQDGKTPGITMPNGLSQEALIRHVYNQAGLNPLNTSYVECHGTGTQAGDTTETGALARSLCLIIKFHTDIFNFQTNVGHLEGASGVAGVIKTVLMLENGIVLPNRNFKEANPRIPLKEWKLRVPLEVEPWTGPNPRRASVNSFGYGGTNAHVILESAEDYLKSHGIDTKNKTRKSALAVSAITDVISSITEGSNSDVDSGYSTPGSDMLLNGANNHPDGYINNNAGITDVHRPRPRIFTLSAFDQAAGKQWVEKFTEYLENRKEIADDTFLDSLAYTLNERRTVHPWKATVVASSVGELVTRLEEGILFVNTSRKQKLGFVFTGQGAQWAGMGKELIAAYPRFRESLMACGEALKKAGASFDLLDEFFKDPKDSEINRALYSQPLCTALQIALVDLLASWDINPLSVTGHSSGEIGSAYAAGALSADDAMLVSYARGVASSALAEGRTVDGTMAAVGMSKEDILPILSGLTQGKAGVACSNSPSSITVSGDKAAIEELQSILEEKKIFNRRLVVEVAYHSHHMTKVAEQYRQAISSIKVLPGNGVKFFSSVTGEQADVSILGPDYWVSNMVGEVKFSQSFNRLCHESGIDGSTTSRKRNKLSPVHSVVEIGPHSALAGPIKQILKADEKLTKASIEYHTVLTRKKDAVETALGLVSGLWISGYNPMLSDVNHLTGKEFASLIDLPAYSWNHANAYSAESRISRFYRDRAFPRVDLLGVLERNSSSLEPRWRNHIRLSEIPWVQDHKIQSNIVYPAAGYLTMAVEAAYQRAVQRSVPDVLGYKLREVVIGAALVIPENPGEVEVAITLKSFSDSVRTPSDVWDEFVISSVTSDSRWTEHCRGLISVETPPKSTNLVDGPAQEEADKKMYADIVASYEEKCQKQPKVDQFYTELTALGLEYGPTFANLRQLKSAPGTCIGKVEIPDTAAVMPKNFQYPFVVHPATFDAFFHTIFAALAAQLGKLKDPAVPVSAEEIYIAHDITKCPGDMLDVYTSTEQKDYRFMSASIAVFDPTRERGSKPVVNIKDLTCATLERDGSGEADDEMPRRAYNVKWSPDVELLSSQQISEICTAPPPPNAAFVRSKLERVAFYFMEAAVAAIPSDVVRKDKYQEDLWALLRSQVELTAHKHASDGWISISESEKTALIEEVRESSGIGRALCHAGEQLPKVVTGEVGPSEFVKGLNLEGFVEDPHLFQNTASAATYLELLGHKSPDLSILTVGPQSGVASLGLLALLDGLDRSTPRFPSFDYTDAELKIDDVVKAKFPAWAGAVEFKDLDITEEPKVENEDEKYDVVVAFHTLASSKSFKTVLANSRKLLKPEGKLLLVGRALKSLVATVLWGSLPNVLSSQENDEVLSSSDMETLIEETGFSKVAATSSSTNAANCGALFLRANHDKTTQLNAAKAIIVAEEGDCVVNTHHLQTLFSQVGVATEIVQLENASPTSKDACIVLTELTSKVLADPSNVQWEAIKKVGLQGAGFIWITRGGGMSSNDPNANLISGLARTIRSETGDKPIVTLDLDTARMVGDTEAASTIFRVFQYAFQGDLAPDAIDVEFAERAGILNIPRLVEDVELTKHLVTSGQAAGPELQPFDQPGRPLRMFVGTPGLLDTLHFTEDDRLDEELPDDWVEMAVKASGINFKDVMMAMGQIKVENLGWECSGILTAVGKHVTKLKVGDRVVCHGSGTFSTNSRGPAANVQKIPDSLSFEMAAALPVTYVTAYHSVHNIARLQPGETILVHAATGGLGQAIVELCQLIGAKIFVTVGTPEKKRFVLERFGIPDEHILYSRDNSFAKGIHRLTGGKGVDVVMNSLAGEGLRLSWECIAPYGRFVELGQRDITVNSRLEMSHFVRNTSFTAFNLAYMVQYNPDVANDVFAKVMALFANGAVRGPSPVECYPFSKMEDAFRKMQTGGHMGKLVAVAREGDMVKVSCYLRFYFIPTEGYANFLFLRSFPKTNPKTCSLLRPHTSYGLTNPTAQETISQLSEAGCMAHVFSVDITSSAQVSSFVSEVKENNLPPIKGVIQGAMVLRDTMFSNMSLDEYKDVIRPKVQGTWNLHTYLPADLDFFIMESSVSGIVGNTAQAAYAAANTFLDAFSTFRRAQGLPATTVDLGAIEGVGYLANNEELQAAMRKQGFEFMDERGVMRVLEFAILESSKRLEGGKTNGHSVLGLGQWHEGSSLTALNTPMFAHFRALASSTASASNSSSDGPSLRKQLRSATSLDAAADLILGALIDKIASRSGIPRENVNTNKSLPDYGIDSLVAVELRNWILKEMDATVPILEIMAGEPLSGLAGKIAGRSRAVKVEEGAGKEE</sequence>
<keyword evidence="1" id="KW-0596">Phosphopantetheine</keyword>